<dbReference type="Gene3D" id="3.90.550.10">
    <property type="entry name" value="Spore Coat Polysaccharide Biosynthesis Protein SpsA, Chain A"/>
    <property type="match status" value="1"/>
</dbReference>
<proteinExistence type="predicted"/>
<dbReference type="AlphaFoldDB" id="X1MAV3"/>
<reference evidence="1" key="1">
    <citation type="journal article" date="2014" name="Front. Microbiol.">
        <title>High frequency of phylogenetically diverse reductive dehalogenase-homologous genes in deep subseafloor sedimentary metagenomes.</title>
        <authorList>
            <person name="Kawai M."/>
            <person name="Futagami T."/>
            <person name="Toyoda A."/>
            <person name="Takaki Y."/>
            <person name="Nishi S."/>
            <person name="Hori S."/>
            <person name="Arai W."/>
            <person name="Tsubouchi T."/>
            <person name="Morono Y."/>
            <person name="Uchiyama I."/>
            <person name="Ito T."/>
            <person name="Fujiyama A."/>
            <person name="Inagaki F."/>
            <person name="Takami H."/>
        </authorList>
    </citation>
    <scope>NUCLEOTIDE SEQUENCE</scope>
    <source>
        <strain evidence="1">Expedition CK06-06</strain>
    </source>
</reference>
<dbReference type="Pfam" id="PF09488">
    <property type="entry name" value="Osmo_MPGsynth"/>
    <property type="match status" value="1"/>
</dbReference>
<dbReference type="GO" id="GO:0005737">
    <property type="term" value="C:cytoplasm"/>
    <property type="evidence" value="ECO:0007669"/>
    <property type="project" value="InterPro"/>
</dbReference>
<dbReference type="EMBL" id="BARV01008395">
    <property type="protein sequence ID" value="GAI03459.1"/>
    <property type="molecule type" value="Genomic_DNA"/>
</dbReference>
<organism evidence="1">
    <name type="scientific">marine sediment metagenome</name>
    <dbReference type="NCBI Taxonomy" id="412755"/>
    <lineage>
        <taxon>unclassified sequences</taxon>
        <taxon>metagenomes</taxon>
        <taxon>ecological metagenomes</taxon>
    </lineage>
</organism>
<gene>
    <name evidence="1" type="ORF">S06H3_16886</name>
</gene>
<dbReference type="GO" id="GO:0051479">
    <property type="term" value="P:mannosylglycerate biosynthetic process"/>
    <property type="evidence" value="ECO:0007669"/>
    <property type="project" value="InterPro"/>
</dbReference>
<dbReference type="GO" id="GO:0050504">
    <property type="term" value="F:mannosyl-3-phosphoglycerate synthase activity"/>
    <property type="evidence" value="ECO:0007669"/>
    <property type="project" value="InterPro"/>
</dbReference>
<comment type="caution">
    <text evidence="1">The sequence shown here is derived from an EMBL/GenBank/DDBJ whole genome shotgun (WGS) entry which is preliminary data.</text>
</comment>
<dbReference type="InterPro" id="IPR029044">
    <property type="entry name" value="Nucleotide-diphossugar_trans"/>
</dbReference>
<name>X1MAV3_9ZZZZ</name>
<sequence length="171" mass="19019">MVAGWLMAKLAKKDYVGFIDADNYFPGAVWEYAKCYAAGFSMATSPYAMVRILWRYKPKISMGMYFKKWGRASEITNKCLNSLISTKTGFESDLIKTGNAGEHAMSMRLAEILPYASGFAVEPYELVAIFEGFGGVLPTVYKTAANHYLCLTSSKASPLPQLSCRLLRQAY</sequence>
<evidence type="ECO:0008006" key="2">
    <source>
        <dbReference type="Google" id="ProtNLM"/>
    </source>
</evidence>
<evidence type="ECO:0000313" key="1">
    <source>
        <dbReference type="EMBL" id="GAI03459.1"/>
    </source>
</evidence>
<protein>
    <recommendedName>
        <fullName evidence="2">Glycosyltransferase 2-like domain-containing protein</fullName>
    </recommendedName>
</protein>
<dbReference type="InterPro" id="IPR012812">
    <property type="entry name" value="Osmo_MPG_synth"/>
</dbReference>
<accession>X1MAV3</accession>